<dbReference type="PANTHER" id="PTHR23106:SF24">
    <property type="entry name" value="ANGIOGENIC FACTOR WITH G PATCH AND FHA DOMAINS 1"/>
    <property type="match status" value="1"/>
</dbReference>
<proteinExistence type="predicted"/>
<dbReference type="InterPro" id="IPR000253">
    <property type="entry name" value="FHA_dom"/>
</dbReference>
<reference evidence="3 4" key="1">
    <citation type="submission" date="2017-04" db="EMBL/GenBank/DDBJ databases">
        <title>Genome Sequence of the Model Brown-Rot Fungus Postia placenta SB12.</title>
        <authorList>
            <consortium name="DOE Joint Genome Institute"/>
            <person name="Gaskell J."/>
            <person name="Kersten P."/>
            <person name="Larrondo L.F."/>
            <person name="Canessa P."/>
            <person name="Martinez D."/>
            <person name="Hibbett D."/>
            <person name="Schmoll M."/>
            <person name="Kubicek C.P."/>
            <person name="Martinez A.T."/>
            <person name="Yadav J."/>
            <person name="Master E."/>
            <person name="Magnuson J.K."/>
            <person name="James T."/>
            <person name="Yaver D."/>
            <person name="Berka R."/>
            <person name="Labutti K."/>
            <person name="Lipzen A."/>
            <person name="Aerts A."/>
            <person name="Barry K."/>
            <person name="Henrissat B."/>
            <person name="Blanchette R."/>
            <person name="Grigoriev I."/>
            <person name="Cullen D."/>
        </authorList>
    </citation>
    <scope>NUCLEOTIDE SEQUENCE [LARGE SCALE GENOMIC DNA]</scope>
    <source>
        <strain evidence="3 4">MAD-698-R-SB12</strain>
    </source>
</reference>
<dbReference type="PROSITE" id="PS50006">
    <property type="entry name" value="FHA_DOMAIN"/>
    <property type="match status" value="1"/>
</dbReference>
<dbReference type="SUPFAM" id="SSF49879">
    <property type="entry name" value="SMAD/FHA domain"/>
    <property type="match status" value="1"/>
</dbReference>
<name>A0A1X6MQW0_9APHY</name>
<dbReference type="Pfam" id="PF00498">
    <property type="entry name" value="FHA"/>
    <property type="match status" value="1"/>
</dbReference>
<dbReference type="EMBL" id="KZ110603">
    <property type="protein sequence ID" value="OSX58765.1"/>
    <property type="molecule type" value="Genomic_DNA"/>
</dbReference>
<evidence type="ECO:0000313" key="4">
    <source>
        <dbReference type="Proteomes" id="UP000194127"/>
    </source>
</evidence>
<accession>A0A1X6MQW0</accession>
<dbReference type="Gene3D" id="2.60.200.20">
    <property type="match status" value="1"/>
</dbReference>
<protein>
    <recommendedName>
        <fullName evidence="2">FHA domain-containing protein</fullName>
    </recommendedName>
</protein>
<gene>
    <name evidence="3" type="ORF">POSPLADRAFT_1048964</name>
</gene>
<feature type="region of interest" description="Disordered" evidence="1">
    <location>
        <begin position="76"/>
        <end position="108"/>
    </location>
</feature>
<dbReference type="Proteomes" id="UP000194127">
    <property type="component" value="Unassembled WGS sequence"/>
</dbReference>
<evidence type="ECO:0000256" key="1">
    <source>
        <dbReference type="SAM" id="MobiDB-lite"/>
    </source>
</evidence>
<organism evidence="3 4">
    <name type="scientific">Postia placenta MAD-698-R-SB12</name>
    <dbReference type="NCBI Taxonomy" id="670580"/>
    <lineage>
        <taxon>Eukaryota</taxon>
        <taxon>Fungi</taxon>
        <taxon>Dikarya</taxon>
        <taxon>Basidiomycota</taxon>
        <taxon>Agaricomycotina</taxon>
        <taxon>Agaricomycetes</taxon>
        <taxon>Polyporales</taxon>
        <taxon>Adustoporiaceae</taxon>
        <taxon>Rhodonia</taxon>
    </lineage>
</organism>
<keyword evidence="4" id="KW-1185">Reference proteome</keyword>
<dbReference type="OrthoDB" id="21470at2759"/>
<dbReference type="InterPro" id="IPR053027">
    <property type="entry name" value="AGGF1"/>
</dbReference>
<dbReference type="AlphaFoldDB" id="A0A1X6MQW0"/>
<dbReference type="STRING" id="670580.A0A1X6MQW0"/>
<evidence type="ECO:0000259" key="2">
    <source>
        <dbReference type="PROSITE" id="PS50006"/>
    </source>
</evidence>
<feature type="domain" description="FHA" evidence="2">
    <location>
        <begin position="136"/>
        <end position="189"/>
    </location>
</feature>
<dbReference type="GeneID" id="36324585"/>
<feature type="region of interest" description="Disordered" evidence="1">
    <location>
        <begin position="272"/>
        <end position="304"/>
    </location>
</feature>
<evidence type="ECO:0000313" key="3">
    <source>
        <dbReference type="EMBL" id="OSX58765.1"/>
    </source>
</evidence>
<dbReference type="RefSeq" id="XP_024335559.1">
    <property type="nucleotide sequence ID" value="XM_024479635.1"/>
</dbReference>
<sequence length="365" mass="39617">MAPQSGKTVSSSGNDAGLRQVIVVHTVFTYKECCAAGGAMEEGEVYETDHYSATVAYANEAAADASGNVYSPALEWPHETESELTPPASLTAHSDDAAPTLGSHSHSSPSLRLLVQRSSVLPKKHSIAVIDGYEEVQLGRDAAHSSSDVPRIRLKEMEVSKIHATIYWDQDRREWAVVDMGSKHGTFFQAGLSSGAFGDSVVVLPSPQAAAPLADDPRGWRLSSPRMASIPRRLNHLDRLSLGSTTFIVHIHDDQIPCVECSPTGDDEIPLCDARSSQREASRKRKRDLTLSSETAPTKQDPKRALATLKRSLLTRHAPYQVVQTSTHNAADVFEPVFDARDRIPRGNANGISLSDTFLHIYSAA</sequence>
<dbReference type="PANTHER" id="PTHR23106">
    <property type="entry name" value="ANGIOGENIC FACTOR WITH G PATCH AND FHA DOMAINS 1"/>
    <property type="match status" value="1"/>
</dbReference>
<dbReference type="InterPro" id="IPR008984">
    <property type="entry name" value="SMAD_FHA_dom_sf"/>
</dbReference>